<dbReference type="SFLD" id="SFLDG00358">
    <property type="entry name" value="Main_(cytGST)"/>
    <property type="match status" value="1"/>
</dbReference>
<dbReference type="EMBL" id="CM007647">
    <property type="protein sequence ID" value="ONL96745.1"/>
    <property type="molecule type" value="Genomic_DNA"/>
</dbReference>
<dbReference type="SUPFAM" id="SSF52833">
    <property type="entry name" value="Thioredoxin-like"/>
    <property type="match status" value="2"/>
</dbReference>
<keyword evidence="4" id="KW-0808">Transferase</keyword>
<name>A0A1D6JYM3_MAIZE</name>
<dbReference type="STRING" id="4577.A0A1D6JYM3"/>
<dbReference type="PANTHER" id="PTHR44328:SF16">
    <property type="entry name" value="PROTEIN IN2-1 HOMOLOG B"/>
    <property type="match status" value="1"/>
</dbReference>
<dbReference type="Gene3D" id="3.40.30.10">
    <property type="entry name" value="Glutaredoxin"/>
    <property type="match status" value="1"/>
</dbReference>
<dbReference type="InterPro" id="IPR036249">
    <property type="entry name" value="Thioredoxin-like_sf"/>
</dbReference>
<evidence type="ECO:0000256" key="2">
    <source>
        <dbReference type="SAM" id="MobiDB-lite"/>
    </source>
</evidence>
<protein>
    <submittedName>
        <fullName evidence="4">Glutathione S-transferase L2 chloroplastic</fullName>
    </submittedName>
</protein>
<dbReference type="InterPro" id="IPR036282">
    <property type="entry name" value="Glutathione-S-Trfase_C_sf"/>
</dbReference>
<sequence length="553" mass="62014">MNSLAFPSCPSALTPASTTAPASSPFPSPRIKIRCPRQEDAAHYHLRLRDRSSSQTVIVAMAAAAPASSVKEVLPSPLTSASEPPPLFDGTTRLYVAYHCPYAQRAWIARNYKGLQDKIKIVAIDLADRPTWYKEKVYPENKVPSLEHNNQVKGESLDLVKYIDSNFEGPSLLPEDPSKKQFAEELLAYTDAFNKALYFCIVSKEDVSEEAVAALDKIEDALGKFNEGPFSLGQFSLVDIAYVPFIERFQIFYSNIKNYDITKGRPNLQKFIEAEWPNANSFLDNALSRRNFNSWIVGHETEYHIIAIFPSVCRFDMEALPPTLTSASEQPPLYDGTTRAADCICPTFARMRNGHGSRGITRYSTQPSLNLPLYMPSKFSLLLWGNQGLQEKIKLVPMNMADKPGWYKEVYPNNQVPSLEHNKRVIGESLDLIKYIDSNFDGPKLTITDVADLVGRLRILKGKVAALDKIDSALLKFDDGPFFLGQLNLVDIAYAPFIEGFQIFFAGMKNCDITQGRVHIQKFIEEMNKIDACTQTKQDPQVLLALTKKKFGI</sequence>
<feature type="domain" description="GST N-terminal" evidence="3">
    <location>
        <begin position="90"/>
        <end position="171"/>
    </location>
</feature>
<gene>
    <name evidence="4" type="ORF">ZEAMMB73_Zm00001d028692</name>
</gene>
<proteinExistence type="inferred from homology"/>
<dbReference type="InterPro" id="IPR040079">
    <property type="entry name" value="Glutathione_S-Trfase"/>
</dbReference>
<evidence type="ECO:0000259" key="3">
    <source>
        <dbReference type="PROSITE" id="PS50404"/>
    </source>
</evidence>
<dbReference type="AlphaFoldDB" id="A0A1D6JYM3"/>
<dbReference type="SFLD" id="SFLDS00019">
    <property type="entry name" value="Glutathione_Transferase_(cytos"/>
    <property type="match status" value="1"/>
</dbReference>
<dbReference type="GO" id="GO:0004364">
    <property type="term" value="F:glutathione transferase activity"/>
    <property type="evidence" value="ECO:0007669"/>
    <property type="project" value="InterPro"/>
</dbReference>
<dbReference type="Pfam" id="PF13410">
    <property type="entry name" value="GST_C_2"/>
    <property type="match status" value="1"/>
</dbReference>
<dbReference type="SUPFAM" id="SSF47616">
    <property type="entry name" value="GST C-terminal domain-like"/>
    <property type="match status" value="2"/>
</dbReference>
<evidence type="ECO:0000256" key="1">
    <source>
        <dbReference type="ARBA" id="ARBA00009929"/>
    </source>
</evidence>
<dbReference type="FunFam" id="1.20.1050.10:FF:000041">
    <property type="entry name" value="Lambda class glutathione S-transferase"/>
    <property type="match status" value="1"/>
</dbReference>
<dbReference type="FunFam" id="3.40.30.10:FF:000091">
    <property type="entry name" value="Glutathione S-transferase L2, chloroplastic"/>
    <property type="match status" value="1"/>
</dbReference>
<feature type="domain" description="GST N-terminal" evidence="3">
    <location>
        <begin position="364"/>
        <end position="444"/>
    </location>
</feature>
<dbReference type="InterPro" id="IPR044629">
    <property type="entry name" value="GSTL1/2/3"/>
</dbReference>
<dbReference type="InParanoid" id="A0A1D6JYM3"/>
<dbReference type="IntAct" id="A0A1D6JYM3">
    <property type="interactions" value="3"/>
</dbReference>
<dbReference type="Pfam" id="PF13417">
    <property type="entry name" value="GST_N_3"/>
    <property type="match status" value="2"/>
</dbReference>
<dbReference type="ExpressionAtlas" id="A0A1D6JYM3">
    <property type="expression patterns" value="baseline and differential"/>
</dbReference>
<dbReference type="Gene3D" id="1.20.1050.10">
    <property type="match status" value="2"/>
</dbReference>
<feature type="region of interest" description="Disordered" evidence="2">
    <location>
        <begin position="1"/>
        <end position="31"/>
    </location>
</feature>
<dbReference type="PANTHER" id="PTHR44328">
    <property type="entry name" value="GLUTATHIONE S-TRANSFERASE L1"/>
    <property type="match status" value="1"/>
</dbReference>
<dbReference type="InterPro" id="IPR004045">
    <property type="entry name" value="Glutathione_S-Trfase_N"/>
</dbReference>
<accession>A0A1D6JYM3</accession>
<feature type="compositionally biased region" description="Low complexity" evidence="2">
    <location>
        <begin position="7"/>
        <end position="25"/>
    </location>
</feature>
<evidence type="ECO:0000313" key="4">
    <source>
        <dbReference type="EMBL" id="ONL96745.1"/>
    </source>
</evidence>
<comment type="similarity">
    <text evidence="1">Belongs to the GST superfamily. HSP26 family.</text>
</comment>
<dbReference type="PROSITE" id="PS50404">
    <property type="entry name" value="GST_NTER"/>
    <property type="match status" value="2"/>
</dbReference>
<reference evidence="4" key="1">
    <citation type="submission" date="2015-12" db="EMBL/GenBank/DDBJ databases">
        <title>Update maize B73 reference genome by single molecule sequencing technologies.</title>
        <authorList>
            <consortium name="Maize Genome Sequencing Project"/>
            <person name="Ware D."/>
        </authorList>
    </citation>
    <scope>NUCLEOTIDE SEQUENCE [LARGE SCALE GENOMIC DNA]</scope>
    <source>
        <tissue evidence="4">Seedling</tissue>
    </source>
</reference>
<dbReference type="SMR" id="A0A1D6JYM3"/>
<organism evidence="4">
    <name type="scientific">Zea mays</name>
    <name type="common">Maize</name>
    <dbReference type="NCBI Taxonomy" id="4577"/>
    <lineage>
        <taxon>Eukaryota</taxon>
        <taxon>Viridiplantae</taxon>
        <taxon>Streptophyta</taxon>
        <taxon>Embryophyta</taxon>
        <taxon>Tracheophyta</taxon>
        <taxon>Spermatophyta</taxon>
        <taxon>Magnoliopsida</taxon>
        <taxon>Liliopsida</taxon>
        <taxon>Poales</taxon>
        <taxon>Poaceae</taxon>
        <taxon>PACMAD clade</taxon>
        <taxon>Panicoideae</taxon>
        <taxon>Andropogonodae</taxon>
        <taxon>Andropogoneae</taxon>
        <taxon>Tripsacinae</taxon>
        <taxon>Zea</taxon>
    </lineage>
</organism>